<dbReference type="PANTHER" id="PTHR41251">
    <property type="entry name" value="NON-HOMOLOGOUS END JOINING PROTEIN KU"/>
    <property type="match status" value="1"/>
</dbReference>
<dbReference type="InterPro" id="IPR006164">
    <property type="entry name" value="DNA_bd_Ku70/Ku80"/>
</dbReference>
<evidence type="ECO:0000259" key="4">
    <source>
        <dbReference type="SMART" id="SM00559"/>
    </source>
</evidence>
<dbReference type="GO" id="GO:0006310">
    <property type="term" value="P:DNA recombination"/>
    <property type="evidence" value="ECO:0007669"/>
    <property type="project" value="UniProtKB-KW"/>
</dbReference>
<dbReference type="PANTHER" id="PTHR41251:SF1">
    <property type="entry name" value="NON-HOMOLOGOUS END JOINING PROTEIN KU"/>
    <property type="match status" value="1"/>
</dbReference>
<protein>
    <recommendedName>
        <fullName evidence="2">Non-homologous end joining protein Ku</fullName>
    </recommendedName>
</protein>
<dbReference type="InterPro" id="IPR016194">
    <property type="entry name" value="SPOC-like_C_dom_sf"/>
</dbReference>
<dbReference type="SUPFAM" id="SSF100939">
    <property type="entry name" value="SPOC domain-like"/>
    <property type="match status" value="1"/>
</dbReference>
<dbReference type="HAMAP" id="MF_01875">
    <property type="entry name" value="Prokaryotic_Ku"/>
    <property type="match status" value="1"/>
</dbReference>
<keyword evidence="1 2" id="KW-0238">DNA-binding</keyword>
<dbReference type="GO" id="GO:0006303">
    <property type="term" value="P:double-strand break repair via nonhomologous end joining"/>
    <property type="evidence" value="ECO:0007669"/>
    <property type="project" value="UniProtKB-UniRule"/>
</dbReference>
<organism evidence="5 6">
    <name type="scientific">Candidatus Nitrospira kreftii</name>
    <dbReference type="NCBI Taxonomy" id="2652173"/>
    <lineage>
        <taxon>Bacteria</taxon>
        <taxon>Pseudomonadati</taxon>
        <taxon>Nitrospirota</taxon>
        <taxon>Nitrospiria</taxon>
        <taxon>Nitrospirales</taxon>
        <taxon>Nitrospiraceae</taxon>
        <taxon>Nitrospira</taxon>
    </lineage>
</organism>
<dbReference type="Proteomes" id="UP000593737">
    <property type="component" value="Chromosome"/>
</dbReference>
<dbReference type="NCBIfam" id="TIGR02772">
    <property type="entry name" value="Ku_bact"/>
    <property type="match status" value="1"/>
</dbReference>
<name>A0A7S8FER0_9BACT</name>
<dbReference type="AlphaFoldDB" id="A0A7S8FER0"/>
<dbReference type="Pfam" id="PF02735">
    <property type="entry name" value="Ku"/>
    <property type="match status" value="1"/>
</dbReference>
<dbReference type="KEGG" id="nkf:Nkreftii_002208"/>
<gene>
    <name evidence="2" type="primary">ku</name>
    <name evidence="5" type="ORF">Nkreftii_002208</name>
</gene>
<feature type="compositionally biased region" description="Basic residues" evidence="3">
    <location>
        <begin position="277"/>
        <end position="291"/>
    </location>
</feature>
<evidence type="ECO:0000256" key="3">
    <source>
        <dbReference type="SAM" id="MobiDB-lite"/>
    </source>
</evidence>
<evidence type="ECO:0000313" key="6">
    <source>
        <dbReference type="Proteomes" id="UP000593737"/>
    </source>
</evidence>
<reference evidence="5 6" key="1">
    <citation type="journal article" date="2020" name="ISME J.">
        <title>Enrichment and physiological characterization of a novel comammox Nitrospira indicates ammonium inhibition of complete nitrification.</title>
        <authorList>
            <person name="Sakoula D."/>
            <person name="Koch H."/>
            <person name="Frank J."/>
            <person name="Jetten M.S.M."/>
            <person name="van Kessel M.A.H.J."/>
            <person name="Lucker S."/>
        </authorList>
    </citation>
    <scope>NUCLEOTIDE SEQUENCE [LARGE SCALE GENOMIC DNA]</scope>
    <source>
        <strain evidence="5">Comreactor17</strain>
    </source>
</reference>
<evidence type="ECO:0000313" key="5">
    <source>
        <dbReference type="EMBL" id="QPD04434.1"/>
    </source>
</evidence>
<comment type="subunit">
    <text evidence="2">Homodimer. Interacts with LigD.</text>
</comment>
<dbReference type="EMBL" id="CP047423">
    <property type="protein sequence ID" value="QPD04434.1"/>
    <property type="molecule type" value="Genomic_DNA"/>
</dbReference>
<proteinExistence type="inferred from homology"/>
<comment type="similarity">
    <text evidence="2">Belongs to the prokaryotic Ku family.</text>
</comment>
<feature type="region of interest" description="Disordered" evidence="3">
    <location>
        <begin position="261"/>
        <end position="291"/>
    </location>
</feature>
<dbReference type="GO" id="GO:0003690">
    <property type="term" value="F:double-stranded DNA binding"/>
    <property type="evidence" value="ECO:0007669"/>
    <property type="project" value="UniProtKB-UniRule"/>
</dbReference>
<dbReference type="SMART" id="SM00559">
    <property type="entry name" value="Ku78"/>
    <property type="match status" value="1"/>
</dbReference>
<keyword evidence="2" id="KW-0233">DNA recombination</keyword>
<dbReference type="Gene3D" id="2.40.290.10">
    <property type="match status" value="1"/>
</dbReference>
<evidence type="ECO:0000256" key="1">
    <source>
        <dbReference type="ARBA" id="ARBA00023125"/>
    </source>
</evidence>
<feature type="domain" description="Ku" evidence="4">
    <location>
        <begin position="53"/>
        <end position="181"/>
    </location>
</feature>
<keyword evidence="2" id="KW-0234">DNA repair</keyword>
<dbReference type="PIRSF" id="PIRSF006493">
    <property type="entry name" value="Prok_Ku"/>
    <property type="match status" value="1"/>
</dbReference>
<accession>A0A7S8FER0</accession>
<sequence length="291" mass="33690">MSRVLWKGAISFGLVHIPVGLYSAEKRNSFDLTMVDRRNMKPIGFKRYNKETEEEVPWDQIVKGYEYEKNRYVILTDEDFRQANVEATQTVDILRFVDEEDIAPMYFDSPYYLAPEARGEKGYVLLRDILKQTHKVGIANVVISTRQYVAALLPVNEMILMNTLRYADEVRDAQDLDILPKNKRVGVTAKEREMAVKLVEEMTGEWDPKDYHDTYREDLLKLIEKRIKAGRTEMIGDPEGEAVEAPPTRGKVVDLMALLKRSVKDKTKGRQMSSNHQRTRGRSDRSRRKTG</sequence>
<dbReference type="CDD" id="cd00789">
    <property type="entry name" value="KU_like"/>
    <property type="match status" value="1"/>
</dbReference>
<comment type="function">
    <text evidence="2">With LigD forms a non-homologous end joining (NHEJ) DNA repair enzyme, which repairs dsDNA breaks with reduced fidelity. Binds linear dsDNA with 5'- and 3'- overhangs but not closed circular dsDNA nor ssDNA. Recruits and stimulates the ligase activity of LigD.</text>
</comment>
<keyword evidence="2" id="KW-0227">DNA damage</keyword>
<evidence type="ECO:0000256" key="2">
    <source>
        <dbReference type="HAMAP-Rule" id="MF_01875"/>
    </source>
</evidence>
<dbReference type="InterPro" id="IPR009187">
    <property type="entry name" value="Prok_Ku"/>
</dbReference>